<gene>
    <name evidence="2" type="ORF">GGR90_002475</name>
</gene>
<dbReference type="Proteomes" id="UP000535078">
    <property type="component" value="Unassembled WGS sequence"/>
</dbReference>
<proteinExistence type="predicted"/>
<organism evidence="2 3">
    <name type="scientific">Sphingopyxis italica</name>
    <dbReference type="NCBI Taxonomy" id="1129133"/>
    <lineage>
        <taxon>Bacteria</taxon>
        <taxon>Pseudomonadati</taxon>
        <taxon>Pseudomonadota</taxon>
        <taxon>Alphaproteobacteria</taxon>
        <taxon>Sphingomonadales</taxon>
        <taxon>Sphingomonadaceae</taxon>
        <taxon>Sphingopyxis</taxon>
    </lineage>
</organism>
<sequence length="125" mass="13998">MTDAPPHSIAAILPCTDLDASTAFYEKLGLSVVSDHGSYRLLEDGKGWQLHLTNESPEGWLVPGQNPFGLYLYTDRVAELAERMRDAILEREKAPTHKPWGMYEFALSDPDETLVRIGWPSRLVG</sequence>
<evidence type="ECO:0000313" key="3">
    <source>
        <dbReference type="Proteomes" id="UP000535078"/>
    </source>
</evidence>
<dbReference type="AlphaFoldDB" id="A0A7X5XSN2"/>
<name>A0A7X5XSN2_9SPHN</name>
<dbReference type="PANTHER" id="PTHR36503">
    <property type="entry name" value="BLR2520 PROTEIN"/>
    <property type="match status" value="1"/>
</dbReference>
<dbReference type="SUPFAM" id="SSF54593">
    <property type="entry name" value="Glyoxalase/Bleomycin resistance protein/Dihydroxybiphenyl dioxygenase"/>
    <property type="match status" value="1"/>
</dbReference>
<comment type="caution">
    <text evidence="2">The sequence shown here is derived from an EMBL/GenBank/DDBJ whole genome shotgun (WGS) entry which is preliminary data.</text>
</comment>
<evidence type="ECO:0000313" key="2">
    <source>
        <dbReference type="EMBL" id="NJB90281.1"/>
    </source>
</evidence>
<keyword evidence="2" id="KW-0456">Lyase</keyword>
<feature type="domain" description="VOC" evidence="1">
    <location>
        <begin position="5"/>
        <end position="120"/>
    </location>
</feature>
<keyword evidence="3" id="KW-1185">Reference proteome</keyword>
<keyword evidence="2" id="KW-0223">Dioxygenase</keyword>
<dbReference type="GO" id="GO:0016829">
    <property type="term" value="F:lyase activity"/>
    <property type="evidence" value="ECO:0007669"/>
    <property type="project" value="UniProtKB-KW"/>
</dbReference>
<accession>A0A7X5XSN2</accession>
<keyword evidence="2" id="KW-0560">Oxidoreductase</keyword>
<dbReference type="InterPro" id="IPR004360">
    <property type="entry name" value="Glyas_Fos-R_dOase_dom"/>
</dbReference>
<reference evidence="2 3" key="1">
    <citation type="submission" date="2020-03" db="EMBL/GenBank/DDBJ databases">
        <title>Genomic Encyclopedia of Type Strains, Phase IV (KMG-IV): sequencing the most valuable type-strain genomes for metagenomic binning, comparative biology and taxonomic classification.</title>
        <authorList>
            <person name="Goeker M."/>
        </authorList>
    </citation>
    <scope>NUCLEOTIDE SEQUENCE [LARGE SCALE GENOMIC DNA]</scope>
    <source>
        <strain evidence="2 3">DSM 25229</strain>
    </source>
</reference>
<dbReference type="Pfam" id="PF00903">
    <property type="entry name" value="Glyoxalase"/>
    <property type="match status" value="1"/>
</dbReference>
<protein>
    <submittedName>
        <fullName evidence="2">Catechol 2,3-dioxygenase-like lactoylglutathione lyase family enzyme</fullName>
    </submittedName>
</protein>
<dbReference type="GO" id="GO:0051213">
    <property type="term" value="F:dioxygenase activity"/>
    <property type="evidence" value="ECO:0007669"/>
    <property type="project" value="UniProtKB-KW"/>
</dbReference>
<dbReference type="Gene3D" id="3.10.180.10">
    <property type="entry name" value="2,3-Dihydroxybiphenyl 1,2-Dioxygenase, domain 1"/>
    <property type="match status" value="1"/>
</dbReference>
<dbReference type="PROSITE" id="PS51819">
    <property type="entry name" value="VOC"/>
    <property type="match status" value="1"/>
</dbReference>
<dbReference type="InterPro" id="IPR037523">
    <property type="entry name" value="VOC_core"/>
</dbReference>
<dbReference type="RefSeq" id="WP_167921745.1">
    <property type="nucleotide sequence ID" value="NZ_JAATIT010000003.1"/>
</dbReference>
<dbReference type="EMBL" id="JAATIT010000003">
    <property type="protein sequence ID" value="NJB90281.1"/>
    <property type="molecule type" value="Genomic_DNA"/>
</dbReference>
<evidence type="ECO:0000259" key="1">
    <source>
        <dbReference type="PROSITE" id="PS51819"/>
    </source>
</evidence>
<dbReference type="InterPro" id="IPR029068">
    <property type="entry name" value="Glyas_Bleomycin-R_OHBP_Dase"/>
</dbReference>
<dbReference type="PANTHER" id="PTHR36503:SF3">
    <property type="entry name" value="BLR0126 PROTEIN"/>
    <property type="match status" value="1"/>
</dbReference>